<protein>
    <submittedName>
        <fullName evidence="1">Uncharacterized protein</fullName>
    </submittedName>
</protein>
<comment type="caution">
    <text evidence="1">The sequence shown here is derived from an EMBL/GenBank/DDBJ whole genome shotgun (WGS) entry which is preliminary data.</text>
</comment>
<proteinExistence type="predicted"/>
<gene>
    <name evidence="1" type="ORF">PEVE_00026996</name>
</gene>
<accession>A0ABN8STS7</accession>
<reference evidence="1 2" key="1">
    <citation type="submission" date="2022-05" db="EMBL/GenBank/DDBJ databases">
        <authorList>
            <consortium name="Genoscope - CEA"/>
            <person name="William W."/>
        </authorList>
    </citation>
    <scope>NUCLEOTIDE SEQUENCE [LARGE SCALE GENOMIC DNA]</scope>
</reference>
<sequence length="127" mass="14471">MSAELQLQAKELNGPETVHHPQEANNSESIHTVHDNVVYFSGEFHCVEFEYAVHVNKVELARTTNVKGKLKERIAVWQSIGASRWVLEVLEDGYCLPFISLPQKAFFRNHYSVVEDEDCLSRGVQVT</sequence>
<name>A0ABN8STS7_9CNID</name>
<evidence type="ECO:0000313" key="1">
    <source>
        <dbReference type="EMBL" id="CAH3194032.1"/>
    </source>
</evidence>
<dbReference type="Proteomes" id="UP001159427">
    <property type="component" value="Unassembled WGS sequence"/>
</dbReference>
<evidence type="ECO:0000313" key="2">
    <source>
        <dbReference type="Proteomes" id="UP001159427"/>
    </source>
</evidence>
<organism evidence="1 2">
    <name type="scientific">Porites evermanni</name>
    <dbReference type="NCBI Taxonomy" id="104178"/>
    <lineage>
        <taxon>Eukaryota</taxon>
        <taxon>Metazoa</taxon>
        <taxon>Cnidaria</taxon>
        <taxon>Anthozoa</taxon>
        <taxon>Hexacorallia</taxon>
        <taxon>Scleractinia</taxon>
        <taxon>Fungiina</taxon>
        <taxon>Poritidae</taxon>
        <taxon>Porites</taxon>
    </lineage>
</organism>
<keyword evidence="2" id="KW-1185">Reference proteome</keyword>
<dbReference type="EMBL" id="CALNXI010003685">
    <property type="protein sequence ID" value="CAH3194032.1"/>
    <property type="molecule type" value="Genomic_DNA"/>
</dbReference>